<comment type="caution">
    <text evidence="2">The sequence shown here is derived from an EMBL/GenBank/DDBJ whole genome shotgun (WGS) entry which is preliminary data.</text>
</comment>
<sequence length="309" mass="35314">MSDSENKNMDGSEAPRASLHQLGKRVRVRDATKATPEYLFVQNHLQELKARNFDSLPSPPRTPRVCEHEPRRKWEAAMATWRCQIRYLHKLFTTTEKVDTVLEVTHRRTLPEEETLQDYFAAVLCSLFELSMYSVYLTSCPAKLACLVVEGSEFRYEDEVKKKVLEECKLEWQTILDLETEANSNATLKRVSPHTRFRCYREPLTLLEQSNWTVSEAVTDMVLAWFPRLSHSANIESMFAAIEDNVKRTAKNNGASLPNLQCASIKALQTKVCAGPEGAEPVQLQPPDFEGQEIRNVKMNVFKPEAYTG</sequence>
<dbReference type="EMBL" id="CAJNDS010000446">
    <property type="protein sequence ID" value="CAE7207091.1"/>
    <property type="molecule type" value="Genomic_DNA"/>
</dbReference>
<name>A0A812JMY3_9DINO</name>
<evidence type="ECO:0000256" key="1">
    <source>
        <dbReference type="SAM" id="MobiDB-lite"/>
    </source>
</evidence>
<accession>A0A812JMY3</accession>
<proteinExistence type="predicted"/>
<feature type="region of interest" description="Disordered" evidence="1">
    <location>
        <begin position="1"/>
        <end position="26"/>
    </location>
</feature>
<dbReference type="OrthoDB" id="418397at2759"/>
<feature type="compositionally biased region" description="Basic and acidic residues" evidence="1">
    <location>
        <begin position="1"/>
        <end position="10"/>
    </location>
</feature>
<evidence type="ECO:0000313" key="2">
    <source>
        <dbReference type="EMBL" id="CAE7207091.1"/>
    </source>
</evidence>
<dbReference type="Proteomes" id="UP000604046">
    <property type="component" value="Unassembled WGS sequence"/>
</dbReference>
<organism evidence="2 4">
    <name type="scientific">Symbiodinium natans</name>
    <dbReference type="NCBI Taxonomy" id="878477"/>
    <lineage>
        <taxon>Eukaryota</taxon>
        <taxon>Sar</taxon>
        <taxon>Alveolata</taxon>
        <taxon>Dinophyceae</taxon>
        <taxon>Suessiales</taxon>
        <taxon>Symbiodiniaceae</taxon>
        <taxon>Symbiodinium</taxon>
    </lineage>
</organism>
<gene>
    <name evidence="3" type="ORF">SNAT2548_LOCUS22187</name>
    <name evidence="2" type="ORF">SNAT2548_LOCUS6664</name>
</gene>
<reference evidence="2" key="1">
    <citation type="submission" date="2021-02" db="EMBL/GenBank/DDBJ databases">
        <authorList>
            <person name="Dougan E. K."/>
            <person name="Rhodes N."/>
            <person name="Thang M."/>
            <person name="Chan C."/>
        </authorList>
    </citation>
    <scope>NUCLEOTIDE SEQUENCE</scope>
</reference>
<protein>
    <submittedName>
        <fullName evidence="2">Uncharacterized protein</fullName>
    </submittedName>
</protein>
<evidence type="ECO:0000313" key="3">
    <source>
        <dbReference type="EMBL" id="CAE7407868.1"/>
    </source>
</evidence>
<evidence type="ECO:0000313" key="4">
    <source>
        <dbReference type="Proteomes" id="UP000604046"/>
    </source>
</evidence>
<dbReference type="EMBL" id="CAJNDS010002278">
    <property type="protein sequence ID" value="CAE7407868.1"/>
    <property type="molecule type" value="Genomic_DNA"/>
</dbReference>
<dbReference type="AlphaFoldDB" id="A0A812JMY3"/>
<keyword evidence="4" id="KW-1185">Reference proteome</keyword>